<dbReference type="Proteomes" id="UP000600080">
    <property type="component" value="Unassembled WGS sequence"/>
</dbReference>
<gene>
    <name evidence="2" type="ORF">GCM10012285_66080</name>
</gene>
<feature type="region of interest" description="Disordered" evidence="1">
    <location>
        <begin position="266"/>
        <end position="306"/>
    </location>
</feature>
<name>A0ABQ2K3K0_9ACTN</name>
<evidence type="ECO:0000313" key="3">
    <source>
        <dbReference type="Proteomes" id="UP000600080"/>
    </source>
</evidence>
<comment type="caution">
    <text evidence="2">The sequence shown here is derived from an EMBL/GenBank/DDBJ whole genome shotgun (WGS) entry which is preliminary data.</text>
</comment>
<evidence type="ECO:0000256" key="1">
    <source>
        <dbReference type="SAM" id="MobiDB-lite"/>
    </source>
</evidence>
<sequence length="306" mass="32930">MSPTDRAPRTHFASWRDVPAGIYATATQLKTMDLPRQPGPPAATVDGQDGIGRSATLTLYRIDESTPTSSTAAQLAAARARSETSSQTRTCADCGARPDRAPAVSDKHGALCPACWHIHTLRIRQDEARRERVAAVRTARHLLQQPLGVLHVDYTDRGHTPAGVRRAPAAARITVLGGANGLVITDPLLRLVSARAKGVPEGAEDPRSGAELLQAALSGLTVMIWRWTDLYALRAGLQEQQALWPLPEGHHPVVELEPLTAAWRGEITPDGRRPGPVPPGRADRMFDEPLAGPVPAAVTLHRQRGE</sequence>
<dbReference type="RefSeq" id="WP_189104439.1">
    <property type="nucleotide sequence ID" value="NZ_BMND01000059.1"/>
</dbReference>
<keyword evidence="3" id="KW-1185">Reference proteome</keyword>
<evidence type="ECO:0000313" key="2">
    <source>
        <dbReference type="EMBL" id="GGN64210.1"/>
    </source>
</evidence>
<protein>
    <submittedName>
        <fullName evidence="2">Uncharacterized protein</fullName>
    </submittedName>
</protein>
<organism evidence="2 3">
    <name type="scientific">Streptomyces kronopolitis</name>
    <dbReference type="NCBI Taxonomy" id="1612435"/>
    <lineage>
        <taxon>Bacteria</taxon>
        <taxon>Bacillati</taxon>
        <taxon>Actinomycetota</taxon>
        <taxon>Actinomycetes</taxon>
        <taxon>Kitasatosporales</taxon>
        <taxon>Streptomycetaceae</taxon>
        <taxon>Streptomyces</taxon>
    </lineage>
</organism>
<accession>A0ABQ2K3K0</accession>
<dbReference type="GeneID" id="301552279"/>
<reference evidence="3" key="1">
    <citation type="journal article" date="2019" name="Int. J. Syst. Evol. Microbiol.">
        <title>The Global Catalogue of Microorganisms (GCM) 10K type strain sequencing project: providing services to taxonomists for standard genome sequencing and annotation.</title>
        <authorList>
            <consortium name="The Broad Institute Genomics Platform"/>
            <consortium name="The Broad Institute Genome Sequencing Center for Infectious Disease"/>
            <person name="Wu L."/>
            <person name="Ma J."/>
        </authorList>
    </citation>
    <scope>NUCLEOTIDE SEQUENCE [LARGE SCALE GENOMIC DNA]</scope>
    <source>
        <strain evidence="3">CGMCC 4.7323</strain>
    </source>
</reference>
<dbReference type="EMBL" id="BMND01000059">
    <property type="protein sequence ID" value="GGN64210.1"/>
    <property type="molecule type" value="Genomic_DNA"/>
</dbReference>
<proteinExistence type="predicted"/>